<sequence length="357" mass="40339">MHGADRRQTGGTGRHRHQGHRQDLLQHQSRQVTTCERRTRVWRSGTLSNEDVALGDLPQLLDQEDTLTWVDLLDPTQDDVQDLADATGLDKHTVEDALSQSERPKAVRFHSYVFVTCFTVEGMAEDDELHRLSIIVLPRAVVTVRLGGDFPIDTVEATFEDDPDLVGLGPRALLHTILDTVVDGYFSVITRIDEAVDDLESSLFDQQHAGPAIARRAFTLHKAISRMRRVTLPMREVVTTMLRRAAGEQDRRGLLPYYEDLYDHTMRVAEWSESLRDTLESVQDTNLALGDAALNNIMKKLTSWAAIIAVPTAITGWYGQNVPYPGFSKEWGFWCSTLLIVCIAVGLYVIFKRRNWL</sequence>
<dbReference type="GO" id="GO:0000287">
    <property type="term" value="F:magnesium ion binding"/>
    <property type="evidence" value="ECO:0007669"/>
    <property type="project" value="TreeGrafter"/>
</dbReference>
<dbReference type="EMBL" id="RJJQ01000015">
    <property type="protein sequence ID" value="RNI20630.1"/>
    <property type="molecule type" value="Genomic_DNA"/>
</dbReference>
<evidence type="ECO:0000256" key="8">
    <source>
        <dbReference type="SAM" id="MobiDB-lite"/>
    </source>
</evidence>
<dbReference type="Proteomes" id="UP000271678">
    <property type="component" value="Unassembled WGS sequence"/>
</dbReference>
<dbReference type="SUPFAM" id="SSF143865">
    <property type="entry name" value="CorA soluble domain-like"/>
    <property type="match status" value="1"/>
</dbReference>
<feature type="region of interest" description="Disordered" evidence="8">
    <location>
        <begin position="1"/>
        <end position="31"/>
    </location>
</feature>
<dbReference type="InterPro" id="IPR002523">
    <property type="entry name" value="MgTranspt_CorA/ZnTranspt_ZntB"/>
</dbReference>
<comment type="caution">
    <text evidence="10">The sequence shown here is derived from an EMBL/GenBank/DDBJ whole genome shotgun (WGS) entry which is preliminary data.</text>
</comment>
<evidence type="ECO:0000256" key="2">
    <source>
        <dbReference type="ARBA" id="ARBA00009765"/>
    </source>
</evidence>
<reference evidence="10 11" key="1">
    <citation type="submission" date="2018-11" db="EMBL/GenBank/DDBJ databases">
        <title>Draft genome of Simplicispira Flexivirga sp. BO-16.</title>
        <authorList>
            <person name="Im W.T."/>
        </authorList>
    </citation>
    <scope>NUCLEOTIDE SEQUENCE [LARGE SCALE GENOMIC DNA]</scope>
    <source>
        <strain evidence="10 11">BO-16</strain>
    </source>
</reference>
<dbReference type="InterPro" id="IPR045863">
    <property type="entry name" value="CorA_TM1_TM2"/>
</dbReference>
<accession>A0A3M9M514</accession>
<evidence type="ECO:0000256" key="3">
    <source>
        <dbReference type="ARBA" id="ARBA00022448"/>
    </source>
</evidence>
<keyword evidence="6 9" id="KW-1133">Transmembrane helix</keyword>
<feature type="transmembrane region" description="Helical" evidence="9">
    <location>
        <begin position="301"/>
        <end position="319"/>
    </location>
</feature>
<organism evidence="10 11">
    <name type="scientific">Flexivirga caeni</name>
    <dbReference type="NCBI Taxonomy" id="2294115"/>
    <lineage>
        <taxon>Bacteria</taxon>
        <taxon>Bacillati</taxon>
        <taxon>Actinomycetota</taxon>
        <taxon>Actinomycetes</taxon>
        <taxon>Micrococcales</taxon>
        <taxon>Dermacoccaceae</taxon>
        <taxon>Flexivirga</taxon>
    </lineage>
</organism>
<protein>
    <submittedName>
        <fullName evidence="10">Magnesium transporter</fullName>
    </submittedName>
</protein>
<evidence type="ECO:0000256" key="4">
    <source>
        <dbReference type="ARBA" id="ARBA00022475"/>
    </source>
</evidence>
<gene>
    <name evidence="10" type="ORF">EFY87_13615</name>
</gene>
<dbReference type="Pfam" id="PF01544">
    <property type="entry name" value="CorA"/>
    <property type="match status" value="1"/>
</dbReference>
<proteinExistence type="inferred from homology"/>
<dbReference type="Gene3D" id="1.20.58.340">
    <property type="entry name" value="Magnesium transport protein CorA, transmembrane region"/>
    <property type="match status" value="2"/>
</dbReference>
<keyword evidence="5 9" id="KW-0812">Transmembrane</keyword>
<dbReference type="CDD" id="cd12822">
    <property type="entry name" value="TmCorA-like"/>
    <property type="match status" value="1"/>
</dbReference>
<dbReference type="AlphaFoldDB" id="A0A3M9M514"/>
<feature type="transmembrane region" description="Helical" evidence="9">
    <location>
        <begin position="331"/>
        <end position="351"/>
    </location>
</feature>
<keyword evidence="7 9" id="KW-0472">Membrane</keyword>
<name>A0A3M9M514_9MICO</name>
<evidence type="ECO:0000256" key="1">
    <source>
        <dbReference type="ARBA" id="ARBA00004651"/>
    </source>
</evidence>
<comment type="similarity">
    <text evidence="2">Belongs to the CorA metal ion transporter (MIT) (TC 1.A.35) family.</text>
</comment>
<evidence type="ECO:0000313" key="11">
    <source>
        <dbReference type="Proteomes" id="UP000271678"/>
    </source>
</evidence>
<evidence type="ECO:0000256" key="7">
    <source>
        <dbReference type="ARBA" id="ARBA00023136"/>
    </source>
</evidence>
<keyword evidence="3" id="KW-0813">Transport</keyword>
<dbReference type="GO" id="GO:0015087">
    <property type="term" value="F:cobalt ion transmembrane transporter activity"/>
    <property type="evidence" value="ECO:0007669"/>
    <property type="project" value="TreeGrafter"/>
</dbReference>
<dbReference type="InterPro" id="IPR045861">
    <property type="entry name" value="CorA_cytoplasmic_dom"/>
</dbReference>
<dbReference type="SUPFAM" id="SSF144083">
    <property type="entry name" value="Magnesium transport protein CorA, transmembrane region"/>
    <property type="match status" value="1"/>
</dbReference>
<keyword evidence="11" id="KW-1185">Reference proteome</keyword>
<evidence type="ECO:0000256" key="9">
    <source>
        <dbReference type="SAM" id="Phobius"/>
    </source>
</evidence>
<dbReference type="GO" id="GO:0005886">
    <property type="term" value="C:plasma membrane"/>
    <property type="evidence" value="ECO:0007669"/>
    <property type="project" value="UniProtKB-SubCell"/>
</dbReference>
<dbReference type="GO" id="GO:0015095">
    <property type="term" value="F:magnesium ion transmembrane transporter activity"/>
    <property type="evidence" value="ECO:0007669"/>
    <property type="project" value="TreeGrafter"/>
</dbReference>
<dbReference type="PANTHER" id="PTHR46494:SF1">
    <property type="entry name" value="CORA FAMILY METAL ION TRANSPORTER (EUROFUNG)"/>
    <property type="match status" value="1"/>
</dbReference>
<evidence type="ECO:0000256" key="6">
    <source>
        <dbReference type="ARBA" id="ARBA00022989"/>
    </source>
</evidence>
<evidence type="ECO:0000313" key="10">
    <source>
        <dbReference type="EMBL" id="RNI20630.1"/>
    </source>
</evidence>
<evidence type="ECO:0000256" key="5">
    <source>
        <dbReference type="ARBA" id="ARBA00022692"/>
    </source>
</evidence>
<dbReference type="GO" id="GO:0050897">
    <property type="term" value="F:cobalt ion binding"/>
    <property type="evidence" value="ECO:0007669"/>
    <property type="project" value="TreeGrafter"/>
</dbReference>
<comment type="subcellular location">
    <subcellularLocation>
        <location evidence="1">Cell membrane</location>
        <topology evidence="1">Multi-pass membrane protein</topology>
    </subcellularLocation>
</comment>
<dbReference type="PANTHER" id="PTHR46494">
    <property type="entry name" value="CORA FAMILY METAL ION TRANSPORTER (EUROFUNG)"/>
    <property type="match status" value="1"/>
</dbReference>
<keyword evidence="4" id="KW-1003">Cell membrane</keyword>
<dbReference type="Gene3D" id="3.30.460.20">
    <property type="entry name" value="CorA soluble domain-like"/>
    <property type="match status" value="1"/>
</dbReference>